<sequence>MASRGGRSAATTSRQISQESAGQERVLKNPPTHYTKLKGQDNWQAWKLLMLVFFESARLHKYLERRPSDEELEDPTSIASQEDAHVRMCIASCLEDSLTRIISRARRTACDMWQALCVNFENQGVQRRLTLLYKFIDTRRAQFNSLSDFLDSVQETFDALSAGGSNSLSDEAAAAIVLRNLRPEDELIKRFAEQSCTVIGHDEESSLSFNLVLQRLRSEAQNEAALAATGGVALKAFRGPGGRGSQRGRGRGGRGGGRGGYGGRGGQHNCSHSSHGQKGNHHHHHDEASHSSKNFPPCRFCSRTSHRTENCWFKDGRKRKDDQAQEQSKRGRQGPNHWALASRADDTREQRTGVTKMAKRSTAEALLAGADLVCKMSLGTRLVQFYIDSGASDHMCGNISCLYDYSSVSTKHRIECAGDQVLYINGLGKLIVNAARHNGLVEISNVQYVSGLSSNLLSVSQMTKCGFVVVFSGDKCGIFGSENVITQGEPLLEITESLGTYKVDLEVRVQQHSALKADVNSEPWHERLGHLGKNNLRLISSLVDGMSKVNSIDHKCDTCRRAKTVKKAFPKGGSRRASELLEIVHSDVCEVTDGPSIRGFRYFVTFIDDLTRYTYIGLLKSKDSVFDKFQQYKALVERHTGGKIKNLRSDNGGEYVNEKFKWYFRNEGMLNQHSVARNPQQNGVSERANRTLLEKVRALLKGAGLHHKFWPLALHTAVFLKNISPTKAVKNMVPYEAWTGSRPDVSILRVFGCLAQARIEPTKKLTDRTRDYIFVGYDEERKAYKLMDKITNAVSSHRYKDVTFHETIFPALGNIQASPVQIPVVTTTAVIPGAMTPAVIPETPVSAVIPGAMTPAVIPETPVSAVTPGAKTPAVIPGAKTPAVIPETPVSAVTPGAKTPAVIPGAKTPAVIPGAKTPAVIPGVNTPAVIPGTPVSAVTPEAVTSVVIPGSKNPAVMTADLMANISSDSDSESDSDAEETTQKKGDPLWGYYSDTSMSGVFHDNDSSDWSEASNSEPATDRVSENAMQVTSKRCPVTPKHFEGFVLYGFGGAKDKDIHPDSPRRSAWLASKAMSSVPLSYNEAINSPESHLWEMAIREELESFKANKVWTLQPLPEGAPLVGNKWVFKRKINLDGSVLHRARLVAKGYTQQYGVDYFDTFAPVVRKESLRILFSTAVNFNLKIAHLDVKTAFLHGELSEEVYMAQPDAPTDLTVPESTHLVCRLRKAVYGLKQAARSWYLKADHLLRKEGYSNTEQEPCIYTKTSGIAVTIVALYVDDFYLFYKEERVKIELIEALRRFIVLKDLGEARSCLGMRIERDWAKGTLKLHQEEYTNSILKEFGMENCEGRPVPLEHKMKLWDFEMGYEGDFKYQKLIGSLLYLSTNTRPDISYAVSFLSNPTDYKSYTGFCFTLDGNLVSWESRKQRCTAQSTAESESIALAEATKQSLYLGQLVDSLFDCGVQMVTLCCDNQSAITLATSENYFKARSKHYGCRIQLARDCLKEGLIELIYVGSKSNHADIFTKALERTDHEQGCRSLNLDIA</sequence>
<dbReference type="GO" id="GO:0003676">
    <property type="term" value="F:nucleic acid binding"/>
    <property type="evidence" value="ECO:0007669"/>
    <property type="project" value="InterPro"/>
</dbReference>
<dbReference type="InterPro" id="IPR057670">
    <property type="entry name" value="SH3_retrovirus"/>
</dbReference>
<dbReference type="InterPro" id="IPR012337">
    <property type="entry name" value="RNaseH-like_sf"/>
</dbReference>
<feature type="region of interest" description="Disordered" evidence="5">
    <location>
        <begin position="966"/>
        <end position="990"/>
    </location>
</feature>
<dbReference type="SUPFAM" id="SSF56672">
    <property type="entry name" value="DNA/RNA polymerases"/>
    <property type="match status" value="1"/>
</dbReference>
<dbReference type="InterPro" id="IPR001584">
    <property type="entry name" value="Integrase_cat-core"/>
</dbReference>
<keyword evidence="8" id="KW-1185">Reference proteome</keyword>
<proteinExistence type="predicted"/>
<dbReference type="GO" id="GO:0004190">
    <property type="term" value="F:aspartic-type endopeptidase activity"/>
    <property type="evidence" value="ECO:0007669"/>
    <property type="project" value="UniProtKB-KW"/>
</dbReference>
<feature type="compositionally biased region" description="Polar residues" evidence="5">
    <location>
        <begin position="9"/>
        <end position="21"/>
    </location>
</feature>
<feature type="region of interest" description="Disordered" evidence="5">
    <location>
        <begin position="235"/>
        <end position="295"/>
    </location>
</feature>
<dbReference type="Pfam" id="PF14223">
    <property type="entry name" value="Retrotran_gag_2"/>
    <property type="match status" value="1"/>
</dbReference>
<dbReference type="InterPro" id="IPR039537">
    <property type="entry name" value="Retrotran_Ty1/copia-like"/>
</dbReference>
<keyword evidence="2" id="KW-0479">Metal-binding</keyword>
<feature type="region of interest" description="Disordered" evidence="5">
    <location>
        <begin position="1002"/>
        <end position="1030"/>
    </location>
</feature>
<comment type="caution">
    <text evidence="7">The sequence shown here is derived from an EMBL/GenBank/DDBJ whole genome shotgun (WGS) entry which is preliminary data.</text>
</comment>
<evidence type="ECO:0000256" key="2">
    <source>
        <dbReference type="ARBA" id="ARBA00022723"/>
    </source>
</evidence>
<feature type="region of interest" description="Disordered" evidence="5">
    <location>
        <begin position="1"/>
        <end position="33"/>
    </location>
</feature>
<accession>A0AAV7XP78</accession>
<dbReference type="Gene3D" id="3.30.420.10">
    <property type="entry name" value="Ribonuclease H-like superfamily/Ribonuclease H"/>
    <property type="match status" value="1"/>
</dbReference>
<evidence type="ECO:0000313" key="8">
    <source>
        <dbReference type="Proteomes" id="UP001075354"/>
    </source>
</evidence>
<dbReference type="InterPro" id="IPR013103">
    <property type="entry name" value="RVT_2"/>
</dbReference>
<dbReference type="InterPro" id="IPR043502">
    <property type="entry name" value="DNA/RNA_pol_sf"/>
</dbReference>
<gene>
    <name evidence="7" type="ORF">ONE63_010332</name>
</gene>
<name>A0AAV7XP78_9NEOP</name>
<dbReference type="GO" id="GO:0006508">
    <property type="term" value="P:proteolysis"/>
    <property type="evidence" value="ECO:0007669"/>
    <property type="project" value="UniProtKB-KW"/>
</dbReference>
<dbReference type="InterPro" id="IPR036397">
    <property type="entry name" value="RNaseH_sf"/>
</dbReference>
<evidence type="ECO:0000256" key="4">
    <source>
        <dbReference type="ARBA" id="ARBA00022801"/>
    </source>
</evidence>
<dbReference type="InterPro" id="IPR054722">
    <property type="entry name" value="PolX-like_BBD"/>
</dbReference>
<dbReference type="PROSITE" id="PS50994">
    <property type="entry name" value="INTEGRASE"/>
    <property type="match status" value="1"/>
</dbReference>
<dbReference type="GO" id="GO:0046872">
    <property type="term" value="F:metal ion binding"/>
    <property type="evidence" value="ECO:0007669"/>
    <property type="project" value="UniProtKB-KW"/>
</dbReference>
<dbReference type="PANTHER" id="PTHR42648">
    <property type="entry name" value="TRANSPOSASE, PUTATIVE-RELATED"/>
    <property type="match status" value="1"/>
</dbReference>
<organism evidence="7 8">
    <name type="scientific">Megalurothrips usitatus</name>
    <name type="common">bean blossom thrips</name>
    <dbReference type="NCBI Taxonomy" id="439358"/>
    <lineage>
        <taxon>Eukaryota</taxon>
        <taxon>Metazoa</taxon>
        <taxon>Ecdysozoa</taxon>
        <taxon>Arthropoda</taxon>
        <taxon>Hexapoda</taxon>
        <taxon>Insecta</taxon>
        <taxon>Pterygota</taxon>
        <taxon>Neoptera</taxon>
        <taxon>Paraneoptera</taxon>
        <taxon>Thysanoptera</taxon>
        <taxon>Terebrantia</taxon>
        <taxon>Thripoidea</taxon>
        <taxon>Thripidae</taxon>
        <taxon>Megalurothrips</taxon>
    </lineage>
</organism>
<feature type="compositionally biased region" description="Acidic residues" evidence="5">
    <location>
        <begin position="969"/>
        <end position="979"/>
    </location>
</feature>
<dbReference type="GO" id="GO:0071897">
    <property type="term" value="P:DNA biosynthetic process"/>
    <property type="evidence" value="ECO:0007669"/>
    <property type="project" value="UniProtKB-ARBA"/>
</dbReference>
<dbReference type="PANTHER" id="PTHR42648:SF28">
    <property type="entry name" value="TRANSPOSON-ENCODED PROTEIN WITH RIBONUCLEASE H-LIKE AND RETROVIRUS ZINC FINGER-LIKE DOMAINS"/>
    <property type="match status" value="1"/>
</dbReference>
<dbReference type="SUPFAM" id="SSF53098">
    <property type="entry name" value="Ribonuclease H-like"/>
    <property type="match status" value="1"/>
</dbReference>
<feature type="region of interest" description="Disordered" evidence="5">
    <location>
        <begin position="317"/>
        <end position="352"/>
    </location>
</feature>
<evidence type="ECO:0000256" key="3">
    <source>
        <dbReference type="ARBA" id="ARBA00022750"/>
    </source>
</evidence>
<evidence type="ECO:0000313" key="7">
    <source>
        <dbReference type="EMBL" id="KAJ1525526.1"/>
    </source>
</evidence>
<feature type="domain" description="Integrase catalytic" evidence="6">
    <location>
        <begin position="566"/>
        <end position="742"/>
    </location>
</feature>
<dbReference type="Pfam" id="PF25597">
    <property type="entry name" value="SH3_retrovirus"/>
    <property type="match status" value="1"/>
</dbReference>
<dbReference type="Pfam" id="PF07727">
    <property type="entry name" value="RVT_2"/>
    <property type="match status" value="1"/>
</dbReference>
<keyword evidence="1" id="KW-0645">Protease</keyword>
<dbReference type="Pfam" id="PF22936">
    <property type="entry name" value="Pol_BBD"/>
    <property type="match status" value="1"/>
</dbReference>
<dbReference type="GO" id="GO:0042575">
    <property type="term" value="C:DNA polymerase complex"/>
    <property type="evidence" value="ECO:0007669"/>
    <property type="project" value="UniProtKB-ARBA"/>
</dbReference>
<evidence type="ECO:0000256" key="1">
    <source>
        <dbReference type="ARBA" id="ARBA00022670"/>
    </source>
</evidence>
<feature type="compositionally biased region" description="Basic and acidic residues" evidence="5">
    <location>
        <begin position="317"/>
        <end position="329"/>
    </location>
</feature>
<keyword evidence="3" id="KW-0064">Aspartyl protease</keyword>
<dbReference type="InterPro" id="IPR025724">
    <property type="entry name" value="GAG-pre-integrase_dom"/>
</dbReference>
<evidence type="ECO:0000259" key="6">
    <source>
        <dbReference type="PROSITE" id="PS50994"/>
    </source>
</evidence>
<dbReference type="Pfam" id="PF13976">
    <property type="entry name" value="gag_pre-integrs"/>
    <property type="match status" value="1"/>
</dbReference>
<protein>
    <recommendedName>
        <fullName evidence="6">Integrase catalytic domain-containing protein</fullName>
    </recommendedName>
</protein>
<dbReference type="EMBL" id="JAPTSV010000008">
    <property type="protein sequence ID" value="KAJ1525526.1"/>
    <property type="molecule type" value="Genomic_DNA"/>
</dbReference>
<feature type="compositionally biased region" description="Gly residues" evidence="5">
    <location>
        <begin position="253"/>
        <end position="266"/>
    </location>
</feature>
<feature type="compositionally biased region" description="Polar residues" evidence="5">
    <location>
        <begin position="1007"/>
        <end position="1017"/>
    </location>
</feature>
<keyword evidence="4" id="KW-0378">Hydrolase</keyword>
<evidence type="ECO:0000256" key="5">
    <source>
        <dbReference type="SAM" id="MobiDB-lite"/>
    </source>
</evidence>
<dbReference type="Proteomes" id="UP001075354">
    <property type="component" value="Chromosome 8"/>
</dbReference>
<dbReference type="CDD" id="cd09272">
    <property type="entry name" value="RNase_HI_RT_Ty1"/>
    <property type="match status" value="1"/>
</dbReference>
<reference evidence="7" key="1">
    <citation type="submission" date="2022-12" db="EMBL/GenBank/DDBJ databases">
        <title>Chromosome-level genome assembly of the bean flower thrips Megalurothrips usitatus.</title>
        <authorList>
            <person name="Ma L."/>
            <person name="Liu Q."/>
            <person name="Li H."/>
            <person name="Cai W."/>
        </authorList>
    </citation>
    <scope>NUCLEOTIDE SEQUENCE</scope>
    <source>
        <strain evidence="7">Cailab_2022a</strain>
    </source>
</reference>
<dbReference type="GO" id="GO:0015074">
    <property type="term" value="P:DNA integration"/>
    <property type="evidence" value="ECO:0007669"/>
    <property type="project" value="InterPro"/>
</dbReference>